<feature type="transmembrane region" description="Helical" evidence="1">
    <location>
        <begin position="82"/>
        <end position="103"/>
    </location>
</feature>
<accession>A0A5B8Y4X9</accession>
<organism evidence="3 4">
    <name type="scientific">Persicimonas caeni</name>
    <dbReference type="NCBI Taxonomy" id="2292766"/>
    <lineage>
        <taxon>Bacteria</taxon>
        <taxon>Deltaproteobacteria</taxon>
        <taxon>Bradymonadales</taxon>
        <taxon>Bradymonadaceae</taxon>
        <taxon>Persicimonas</taxon>
    </lineage>
</organism>
<keyword evidence="1" id="KW-0472">Membrane</keyword>
<evidence type="ECO:0000256" key="1">
    <source>
        <dbReference type="SAM" id="Phobius"/>
    </source>
</evidence>
<gene>
    <name evidence="3" type="ORF">FIV42_12985</name>
</gene>
<dbReference type="RefSeq" id="WP_141198109.1">
    <property type="nucleotide sequence ID" value="NZ_CP041186.1"/>
</dbReference>
<dbReference type="Pfam" id="PF00892">
    <property type="entry name" value="EamA"/>
    <property type="match status" value="2"/>
</dbReference>
<feature type="transmembrane region" description="Helical" evidence="1">
    <location>
        <begin position="176"/>
        <end position="193"/>
    </location>
</feature>
<dbReference type="InterPro" id="IPR037185">
    <property type="entry name" value="EmrE-like"/>
</dbReference>
<evidence type="ECO:0000313" key="3">
    <source>
        <dbReference type="EMBL" id="QDG51629.1"/>
    </source>
</evidence>
<evidence type="ECO:0000313" key="4">
    <source>
        <dbReference type="Proteomes" id="UP000315995"/>
    </source>
</evidence>
<feature type="transmembrane region" description="Helical" evidence="1">
    <location>
        <begin position="270"/>
        <end position="288"/>
    </location>
</feature>
<dbReference type="Proteomes" id="UP000315995">
    <property type="component" value="Chromosome"/>
</dbReference>
<feature type="transmembrane region" description="Helical" evidence="1">
    <location>
        <begin position="115"/>
        <end position="133"/>
    </location>
</feature>
<dbReference type="InterPro" id="IPR000620">
    <property type="entry name" value="EamA_dom"/>
</dbReference>
<feature type="transmembrane region" description="Helical" evidence="1">
    <location>
        <begin position="6"/>
        <end position="25"/>
    </location>
</feature>
<proteinExistence type="predicted"/>
<keyword evidence="1" id="KW-1133">Transmembrane helix</keyword>
<protein>
    <recommendedName>
        <fullName evidence="2">EamA domain-containing protein</fullName>
    </recommendedName>
</protein>
<accession>A0A4Y6PU31</accession>
<name>A0A4Y6PU31_PERCE</name>
<feature type="transmembrane region" description="Helical" evidence="1">
    <location>
        <begin position="297"/>
        <end position="314"/>
    </location>
</feature>
<feature type="transmembrane region" description="Helical" evidence="1">
    <location>
        <begin position="237"/>
        <end position="258"/>
    </location>
</feature>
<dbReference type="OrthoDB" id="5762785at2"/>
<feature type="domain" description="EamA" evidence="2">
    <location>
        <begin position="7"/>
        <end position="155"/>
    </location>
</feature>
<dbReference type="EMBL" id="CP041186">
    <property type="protein sequence ID" value="QDG51629.1"/>
    <property type="molecule type" value="Genomic_DNA"/>
</dbReference>
<dbReference type="AlphaFoldDB" id="A0A4Y6PU31"/>
<keyword evidence="4" id="KW-1185">Reference proteome</keyword>
<dbReference type="Gene3D" id="1.10.3730.20">
    <property type="match status" value="2"/>
</dbReference>
<dbReference type="PANTHER" id="PTHR22911">
    <property type="entry name" value="ACYL-MALONYL CONDENSING ENZYME-RELATED"/>
    <property type="match status" value="1"/>
</dbReference>
<feature type="transmembrane region" description="Helical" evidence="1">
    <location>
        <begin position="139"/>
        <end position="155"/>
    </location>
</feature>
<evidence type="ECO:0000259" key="2">
    <source>
        <dbReference type="Pfam" id="PF00892"/>
    </source>
</evidence>
<feature type="domain" description="EamA" evidence="2">
    <location>
        <begin position="176"/>
        <end position="311"/>
    </location>
</feature>
<sequence>MTTPWTIGLILGTVSAICWTSLDITRKHVVGKMTASIALLGMMITQFPFVLPFMTAAEVGAAPEAQTPLTEILFAGFPELSGTYLLFALGSVTLNVAANYLFLRAMQISPLSLTTPYLSFTPVFSALFAFLFLGEGVTSWGVAGILVVCLGAFFLNPGNKEHGVLAPLKALWTERGSFYVLLVAIIWSITPVLDKRASDLTSPMWHTLVLAMGVGLAFSVWLFARGKAKQVWQEFKLTPWFLVLAGFFLVAAMVLQLTSYAYIEIAYVETLKRALGVVGAMVAGYFLFGEKDIARRFLGAGVMVAGVALVMFGGN</sequence>
<feature type="transmembrane region" description="Helical" evidence="1">
    <location>
        <begin position="205"/>
        <end position="225"/>
    </location>
</feature>
<dbReference type="GO" id="GO:0016020">
    <property type="term" value="C:membrane"/>
    <property type="evidence" value="ECO:0007669"/>
    <property type="project" value="InterPro"/>
</dbReference>
<dbReference type="SUPFAM" id="SSF103481">
    <property type="entry name" value="Multidrug resistance efflux transporter EmrE"/>
    <property type="match status" value="2"/>
</dbReference>
<keyword evidence="1" id="KW-0812">Transmembrane</keyword>
<reference evidence="3 4" key="1">
    <citation type="submission" date="2019-06" db="EMBL/GenBank/DDBJ databases">
        <title>Persicimonas caeni gen. nov., sp. nov., a predatory bacterium isolated from solar saltern.</title>
        <authorList>
            <person name="Wang S."/>
        </authorList>
    </citation>
    <scope>NUCLEOTIDE SEQUENCE [LARGE SCALE GENOMIC DNA]</scope>
    <source>
        <strain evidence="3 4">YN101</strain>
    </source>
</reference>
<feature type="transmembrane region" description="Helical" evidence="1">
    <location>
        <begin position="37"/>
        <end position="62"/>
    </location>
</feature>